<accession>A0A380TJT6</accession>
<protein>
    <submittedName>
        <fullName evidence="1">Uncharacterized protein</fullName>
    </submittedName>
</protein>
<reference evidence="1" key="1">
    <citation type="submission" date="2018-07" db="EMBL/GenBank/DDBJ databases">
        <authorList>
            <person name="Quirk P.G."/>
            <person name="Krulwich T.A."/>
        </authorList>
    </citation>
    <scope>NUCLEOTIDE SEQUENCE</scope>
</reference>
<proteinExistence type="predicted"/>
<name>A0A380TJT6_9ZZZZ</name>
<evidence type="ECO:0000313" key="1">
    <source>
        <dbReference type="EMBL" id="SUS08267.1"/>
    </source>
</evidence>
<organism evidence="1">
    <name type="scientific">metagenome</name>
    <dbReference type="NCBI Taxonomy" id="256318"/>
    <lineage>
        <taxon>unclassified sequences</taxon>
        <taxon>metagenomes</taxon>
    </lineage>
</organism>
<dbReference type="EMBL" id="UIDG01000574">
    <property type="protein sequence ID" value="SUS08267.1"/>
    <property type="molecule type" value="Genomic_DNA"/>
</dbReference>
<dbReference type="AlphaFoldDB" id="A0A380TJT6"/>
<gene>
    <name evidence="1" type="ORF">DF3PB_6150003</name>
</gene>
<sequence>MRRRSGVAAHRRSRRIAVIAEGGQCPRPRMRQWRPGFHHDSGGVAGFEILDRRGVGGGIELPAGLCRYDEQSPRSPHIGREDRQVERYGAAVVVTNIVGDQDETPRRTLLRGWPPSGTQHLDFEPVATCREKRRPNVFRHIIEQVVRQVSEAYPGCRVRHVGSFSTPPPVQKRADILNLFDNATLSA</sequence>